<gene>
    <name evidence="8" type="ORF">HJC23_004062</name>
</gene>
<evidence type="ECO:0000259" key="7">
    <source>
        <dbReference type="PROSITE" id="PS50013"/>
    </source>
</evidence>
<dbReference type="GO" id="GO:0003886">
    <property type="term" value="F:DNA (cytosine-5-)-methyltransferase activity"/>
    <property type="evidence" value="ECO:0007669"/>
    <property type="project" value="UniProtKB-EC"/>
</dbReference>
<dbReference type="InterPro" id="IPR016197">
    <property type="entry name" value="Chromo-like_dom_sf"/>
</dbReference>
<feature type="region of interest" description="Disordered" evidence="6">
    <location>
        <begin position="223"/>
        <end position="251"/>
    </location>
</feature>
<feature type="region of interest" description="Disordered" evidence="6">
    <location>
        <begin position="1"/>
        <end position="27"/>
    </location>
</feature>
<feature type="region of interest" description="Disordered" evidence="6">
    <location>
        <begin position="121"/>
        <end position="154"/>
    </location>
</feature>
<dbReference type="Gene3D" id="3.90.120.10">
    <property type="entry name" value="DNA Methylase, subunit A, domain 2"/>
    <property type="match status" value="1"/>
</dbReference>
<dbReference type="InterPro" id="IPR000953">
    <property type="entry name" value="Chromo/chromo_shadow_dom"/>
</dbReference>
<feature type="region of interest" description="Disordered" evidence="6">
    <location>
        <begin position="418"/>
        <end position="444"/>
    </location>
</feature>
<evidence type="ECO:0000313" key="8">
    <source>
        <dbReference type="EMBL" id="KAL3787991.1"/>
    </source>
</evidence>
<feature type="compositionally biased region" description="Polar residues" evidence="6">
    <location>
        <begin position="15"/>
        <end position="27"/>
    </location>
</feature>
<dbReference type="InterPro" id="IPR018117">
    <property type="entry name" value="C5_DNA_meth_AS"/>
</dbReference>
<keyword evidence="2 5" id="KW-0489">Methyltransferase</keyword>
<accession>A0ABD3PJK3</accession>
<keyword evidence="3 5" id="KW-0808">Transferase</keyword>
<keyword evidence="9" id="KW-1185">Reference proteome</keyword>
<organism evidence="8 9">
    <name type="scientific">Cyclotella cryptica</name>
    <dbReference type="NCBI Taxonomy" id="29204"/>
    <lineage>
        <taxon>Eukaryota</taxon>
        <taxon>Sar</taxon>
        <taxon>Stramenopiles</taxon>
        <taxon>Ochrophyta</taxon>
        <taxon>Bacillariophyta</taxon>
        <taxon>Coscinodiscophyceae</taxon>
        <taxon>Thalassiosirophycidae</taxon>
        <taxon>Stephanodiscales</taxon>
        <taxon>Stephanodiscaceae</taxon>
        <taxon>Cyclotella</taxon>
    </lineage>
</organism>
<dbReference type="InterPro" id="IPR001525">
    <property type="entry name" value="C5_MeTfrase"/>
</dbReference>
<dbReference type="EC" id="2.1.1.37" evidence="1"/>
<evidence type="ECO:0000256" key="6">
    <source>
        <dbReference type="SAM" id="MobiDB-lite"/>
    </source>
</evidence>
<dbReference type="PANTHER" id="PTHR10629">
    <property type="entry name" value="CYTOSINE-SPECIFIC METHYLTRANSFERASE"/>
    <property type="match status" value="1"/>
</dbReference>
<dbReference type="CDD" id="cd00024">
    <property type="entry name" value="CD_CSD"/>
    <property type="match status" value="1"/>
</dbReference>
<dbReference type="PRINTS" id="PR00105">
    <property type="entry name" value="C5METTRFRASE"/>
</dbReference>
<dbReference type="PROSITE" id="PS00094">
    <property type="entry name" value="C5_MTASE_1"/>
    <property type="match status" value="1"/>
</dbReference>
<feature type="compositionally biased region" description="Basic residues" evidence="6">
    <location>
        <begin position="422"/>
        <end position="431"/>
    </location>
</feature>
<name>A0ABD3PJK3_9STRA</name>
<evidence type="ECO:0000256" key="1">
    <source>
        <dbReference type="ARBA" id="ARBA00011975"/>
    </source>
</evidence>
<evidence type="ECO:0000256" key="2">
    <source>
        <dbReference type="ARBA" id="ARBA00022603"/>
    </source>
</evidence>
<evidence type="ECO:0000256" key="3">
    <source>
        <dbReference type="ARBA" id="ARBA00022679"/>
    </source>
</evidence>
<proteinExistence type="inferred from homology"/>
<feature type="compositionally biased region" description="Low complexity" evidence="6">
    <location>
        <begin position="135"/>
        <end position="149"/>
    </location>
</feature>
<dbReference type="Proteomes" id="UP001516023">
    <property type="component" value="Unassembled WGS sequence"/>
</dbReference>
<dbReference type="Pfam" id="PF00145">
    <property type="entry name" value="DNA_methylase"/>
    <property type="match status" value="1"/>
</dbReference>
<evidence type="ECO:0000256" key="5">
    <source>
        <dbReference type="PROSITE-ProRule" id="PRU01016"/>
    </source>
</evidence>
<dbReference type="AlphaFoldDB" id="A0ABD3PJK3"/>
<reference evidence="8 9" key="1">
    <citation type="journal article" date="2020" name="G3 (Bethesda)">
        <title>Improved Reference Genome for Cyclotella cryptica CCMP332, a Model for Cell Wall Morphogenesis, Salinity Adaptation, and Lipid Production in Diatoms (Bacillariophyta).</title>
        <authorList>
            <person name="Roberts W.R."/>
            <person name="Downey K.M."/>
            <person name="Ruck E.C."/>
            <person name="Traller J.C."/>
            <person name="Alverson A.J."/>
        </authorList>
    </citation>
    <scope>NUCLEOTIDE SEQUENCE [LARGE SCALE GENOMIC DNA]</scope>
    <source>
        <strain evidence="8 9">CCMP332</strain>
    </source>
</reference>
<dbReference type="SUPFAM" id="SSF54160">
    <property type="entry name" value="Chromo domain-like"/>
    <property type="match status" value="1"/>
</dbReference>
<feature type="region of interest" description="Disordered" evidence="6">
    <location>
        <begin position="293"/>
        <end position="333"/>
    </location>
</feature>
<dbReference type="SUPFAM" id="SSF53335">
    <property type="entry name" value="S-adenosyl-L-methionine-dependent methyltransferases"/>
    <property type="match status" value="1"/>
</dbReference>
<feature type="compositionally biased region" description="Low complexity" evidence="6">
    <location>
        <begin position="323"/>
        <end position="333"/>
    </location>
</feature>
<evidence type="ECO:0000313" key="9">
    <source>
        <dbReference type="Proteomes" id="UP001516023"/>
    </source>
</evidence>
<keyword evidence="4 5" id="KW-0949">S-adenosyl-L-methionine</keyword>
<dbReference type="InterPro" id="IPR029063">
    <property type="entry name" value="SAM-dependent_MTases_sf"/>
</dbReference>
<comment type="similarity">
    <text evidence="5">Belongs to the class I-like SAM-binding methyltransferase superfamily. C5-methyltransferase family.</text>
</comment>
<dbReference type="Gene3D" id="3.40.50.150">
    <property type="entry name" value="Vaccinia Virus protein VP39"/>
    <property type="match status" value="1"/>
</dbReference>
<feature type="active site" evidence="5">
    <location>
        <position position="853"/>
    </location>
</feature>
<feature type="region of interest" description="Disordered" evidence="6">
    <location>
        <begin position="69"/>
        <end position="90"/>
    </location>
</feature>
<dbReference type="PROSITE" id="PS50013">
    <property type="entry name" value="CHROMO_2"/>
    <property type="match status" value="1"/>
</dbReference>
<dbReference type="GO" id="GO:0032259">
    <property type="term" value="P:methylation"/>
    <property type="evidence" value="ECO:0007669"/>
    <property type="project" value="UniProtKB-KW"/>
</dbReference>
<comment type="caution">
    <text evidence="8">The sequence shown here is derived from an EMBL/GenBank/DDBJ whole genome shotgun (WGS) entry which is preliminary data.</text>
</comment>
<feature type="compositionally biased region" description="Polar residues" evidence="6">
    <location>
        <begin position="76"/>
        <end position="86"/>
    </location>
</feature>
<sequence length="1090" mass="118723">MSSPPSSPSCVAKIVSQSTPDDSANAENESGVLALGTHTHGSEGIGCDVGVDGITIPPSDVDINQTNLCDMRGSKSENGTGNSSFDDSVHTSDVDMIETNGLQTQGSTHSMIEEGWFQSALEEESGVRSVSSQTSNDSANNQESSSSKSAPYVERGTSIPNVASSVEQVSDSDINNAAVVLSKHGATDSSGENDHSKIDHSINDDVESDASFDRYIFQSPNVGVTTDKETRPTKSFASTISDKEDRISSIPPKGITVLKDFKVKSKNIQVESSGESSSNAANSATLNEIVDLCSSDSDDDDRNKARAPVAATASAKVSSDDAGSGSLSCSNSSSNGSDFLYIGQEVSVSMGKRDHDATIVSLKDGWAEVQWSWGKATELVPISSIQKFMFDYTDGYSKRSRKMPELFAFSSSLKTEDTTKTPAKKKARRAKSTGYKHVGGQKQPIVSSTTKMNSMSALNAADIPSVRNQTVGTKRKESSDHYSFSIEEKEKKISLEKFSAVAPSSCNRREKNASEEYYSVVGILDRRETPYDKGSKCYVEYLVQWANSPSGEEYEPTWQPAEDLDHNSLVLAFHKYPVQGNSGRDQTLTMKEGKALAQDNYQPSDLVDMVFSEDEEIIDEEDCNDYESELDDAGEDEEPMDLTTQSEISQLRESDYDKKGTAELIVNRKCYRVGQSYYGANGKSILTISVIDPALNKATCTRYIRIEDTFVCPNGSEGTYVALKGDEVVDLVDLKSTCDEFPKFELKYEQNGRSFCYYNEDAKIAYDPLNRPTVLDLWAGAGGMSIGFEKAGFNVISAVDNDKDAIATLRANKKGNIAIFQEKVSNFLRNSKQGKAGYVKPGEVKHVHGSPPCKGFSRANRTGGKDDTINNMQTHYFFKSVQHFLPSTASMENVQGIFLESSKHYLQDVVANLLAIGYQVRVDILNASFYGDPQNRKRVIMFAARKDILLPSTPPPTRGPNLPPVKTCEDAIGMLEKFAPSTTGAGIISFCSGSLIYNHIISRGKRGHDDWTLKAGEPARTVLATSRPHIHYNGKRCLSVREAACLQSFPLTYVFCGSVERQYSQVGNAVPVCLATAIARSFAVSYGIDC</sequence>
<evidence type="ECO:0000256" key="4">
    <source>
        <dbReference type="ARBA" id="ARBA00022691"/>
    </source>
</evidence>
<dbReference type="EMBL" id="JABMIG020000164">
    <property type="protein sequence ID" value="KAL3787991.1"/>
    <property type="molecule type" value="Genomic_DNA"/>
</dbReference>
<feature type="domain" description="Chromo" evidence="7">
    <location>
        <begin position="518"/>
        <end position="575"/>
    </location>
</feature>
<dbReference type="InterPro" id="IPR050390">
    <property type="entry name" value="C5-Methyltransferase"/>
</dbReference>
<dbReference type="PROSITE" id="PS51679">
    <property type="entry name" value="SAM_MT_C5"/>
    <property type="match status" value="1"/>
</dbReference>
<protein>
    <recommendedName>
        <fullName evidence="1">DNA (cytosine-5-)-methyltransferase</fullName>
        <ecNumber evidence="1">2.1.1.37</ecNumber>
    </recommendedName>
</protein>
<dbReference type="PANTHER" id="PTHR10629:SF52">
    <property type="entry name" value="DNA (CYTOSINE-5)-METHYLTRANSFERASE 1"/>
    <property type="match status" value="1"/>
</dbReference>
<dbReference type="Gene3D" id="2.40.50.40">
    <property type="match status" value="1"/>
</dbReference>